<accession>A0A381SBB2</accession>
<gene>
    <name evidence="2" type="ORF">METZ01_LOCUS53643</name>
</gene>
<evidence type="ECO:0000313" key="2">
    <source>
        <dbReference type="EMBL" id="SVA00789.1"/>
    </source>
</evidence>
<evidence type="ECO:0000256" key="1">
    <source>
        <dbReference type="SAM" id="MobiDB-lite"/>
    </source>
</evidence>
<sequence>MKPKTTENKYKPSIAGGTWGQLPTNKSNKTTEKITDRPTVFYLDGGAGRVLCVIPALEYYALTHYKFSILTHLKEEFFKENPILYKYVHNFGEEGLFDNIIKDGEIVMLEPYFRHEYYNQECSLIQAFDLAINGDYCIGDKAPKLYFSRQEDQDNKRNLKEIKTEYKSKEKPVIVFQPFGASAEVFDDGIFDFTNRSFIMENIVDIVQLLRKDYLILWMGNLRLNISNHENPIAYCNDMSLREWAGYIKHADHFLGCDSVGQHIAKAVGQKSTVVIGSTYPINISYPDDDMVTIFDVGEERRVYEPIRITMDQKRADKNQGIMLMGDQTIDNIIESIHTNCPLSPTEVSV</sequence>
<protein>
    <recommendedName>
        <fullName evidence="3">ADP-heptose:LPS heptosyltransferase</fullName>
    </recommendedName>
</protein>
<feature type="region of interest" description="Disordered" evidence="1">
    <location>
        <begin position="1"/>
        <end position="30"/>
    </location>
</feature>
<dbReference type="AlphaFoldDB" id="A0A381SBB2"/>
<organism evidence="2">
    <name type="scientific">marine metagenome</name>
    <dbReference type="NCBI Taxonomy" id="408172"/>
    <lineage>
        <taxon>unclassified sequences</taxon>
        <taxon>metagenomes</taxon>
        <taxon>ecological metagenomes</taxon>
    </lineage>
</organism>
<evidence type="ECO:0008006" key="3">
    <source>
        <dbReference type="Google" id="ProtNLM"/>
    </source>
</evidence>
<dbReference type="EMBL" id="UINC01002837">
    <property type="protein sequence ID" value="SVA00789.1"/>
    <property type="molecule type" value="Genomic_DNA"/>
</dbReference>
<name>A0A381SBB2_9ZZZZ</name>
<dbReference type="SUPFAM" id="SSF53756">
    <property type="entry name" value="UDP-Glycosyltransferase/glycogen phosphorylase"/>
    <property type="match status" value="1"/>
</dbReference>
<proteinExistence type="predicted"/>
<feature type="compositionally biased region" description="Basic and acidic residues" evidence="1">
    <location>
        <begin position="1"/>
        <end position="10"/>
    </location>
</feature>
<reference evidence="2" key="1">
    <citation type="submission" date="2018-05" db="EMBL/GenBank/DDBJ databases">
        <authorList>
            <person name="Lanie J.A."/>
            <person name="Ng W.-L."/>
            <person name="Kazmierczak K.M."/>
            <person name="Andrzejewski T.M."/>
            <person name="Davidsen T.M."/>
            <person name="Wayne K.J."/>
            <person name="Tettelin H."/>
            <person name="Glass J.I."/>
            <person name="Rusch D."/>
            <person name="Podicherti R."/>
            <person name="Tsui H.-C.T."/>
            <person name="Winkler M.E."/>
        </authorList>
    </citation>
    <scope>NUCLEOTIDE SEQUENCE</scope>
</reference>
<dbReference type="Gene3D" id="3.40.50.2000">
    <property type="entry name" value="Glycogen Phosphorylase B"/>
    <property type="match status" value="1"/>
</dbReference>